<keyword evidence="4 12" id="KW-0812">Transmembrane</keyword>
<comment type="caution">
    <text evidence="14">The sequence shown here is derived from an EMBL/GenBank/DDBJ whole genome shotgun (WGS) entry which is preliminary data.</text>
</comment>
<evidence type="ECO:0000256" key="3">
    <source>
        <dbReference type="ARBA" id="ARBA00017291"/>
    </source>
</evidence>
<dbReference type="AlphaFoldDB" id="A0A2B7WRR0"/>
<keyword evidence="7 12" id="KW-1133">Transmembrane helix</keyword>
<evidence type="ECO:0000313" key="15">
    <source>
        <dbReference type="Proteomes" id="UP000223968"/>
    </source>
</evidence>
<feature type="signal peptide" evidence="13">
    <location>
        <begin position="1"/>
        <end position="22"/>
    </location>
</feature>
<protein>
    <recommendedName>
        <fullName evidence="3 10">Protein ROT1</fullName>
    </recommendedName>
</protein>
<evidence type="ECO:0000256" key="12">
    <source>
        <dbReference type="SAM" id="Phobius"/>
    </source>
</evidence>
<evidence type="ECO:0000256" key="10">
    <source>
        <dbReference type="PIRNR" id="PIRNR017290"/>
    </source>
</evidence>
<feature type="region of interest" description="Disordered" evidence="11">
    <location>
        <begin position="182"/>
        <end position="215"/>
    </location>
</feature>
<feature type="chain" id="PRO_5013106685" description="Protein ROT1" evidence="13">
    <location>
        <begin position="23"/>
        <end position="258"/>
    </location>
</feature>
<gene>
    <name evidence="14" type="ORF">AJ79_08672</name>
</gene>
<comment type="subcellular location">
    <subcellularLocation>
        <location evidence="1">Endoplasmic reticulum membrane</location>
        <topology evidence="1">Single-pass type I membrane protein</topology>
    </subcellularLocation>
</comment>
<keyword evidence="8 10" id="KW-0472">Membrane</keyword>
<proteinExistence type="inferred from homology"/>
<feature type="transmembrane region" description="Helical" evidence="12">
    <location>
        <begin position="240"/>
        <end position="257"/>
    </location>
</feature>
<name>A0A2B7WRR0_9EURO</name>
<dbReference type="GO" id="GO:0051082">
    <property type="term" value="F:unfolded protein binding"/>
    <property type="evidence" value="ECO:0007669"/>
    <property type="project" value="TreeGrafter"/>
</dbReference>
<accession>A0A2B7WRR0</accession>
<reference evidence="14 15" key="1">
    <citation type="submission" date="2017-10" db="EMBL/GenBank/DDBJ databases">
        <title>Comparative genomics in systemic dimorphic fungi from Ajellomycetaceae.</title>
        <authorList>
            <person name="Munoz J.F."/>
            <person name="Mcewen J.G."/>
            <person name="Clay O.K."/>
            <person name="Cuomo C.A."/>
        </authorList>
    </citation>
    <scope>NUCLEOTIDE SEQUENCE [LARGE SCALE GENOMIC DNA]</scope>
    <source>
        <strain evidence="14 15">UAMH5409</strain>
    </source>
</reference>
<dbReference type="OrthoDB" id="5327821at2759"/>
<keyword evidence="15" id="KW-1185">Reference proteome</keyword>
<evidence type="ECO:0000256" key="2">
    <source>
        <dbReference type="ARBA" id="ARBA00007149"/>
    </source>
</evidence>
<keyword evidence="5 13" id="KW-0732">Signal</keyword>
<comment type="function">
    <text evidence="9 10">Required for normal levels of the cell wall 1,6-beta-glucan. Involved in a protein folding machinery chaperoning proteins acting in various physiological processes including cell wall synthesis and lysis of autophagic bodies.</text>
</comment>
<dbReference type="Pfam" id="PF10681">
    <property type="entry name" value="Rot1"/>
    <property type="match status" value="1"/>
</dbReference>
<dbReference type="PANTHER" id="PTHR28090:SF1">
    <property type="entry name" value="PROTEIN ROT1"/>
    <property type="match status" value="1"/>
</dbReference>
<dbReference type="PIRSF" id="PIRSF017290">
    <property type="entry name" value="ROT1_prd"/>
    <property type="match status" value="1"/>
</dbReference>
<evidence type="ECO:0000256" key="7">
    <source>
        <dbReference type="ARBA" id="ARBA00022989"/>
    </source>
</evidence>
<comment type="similarity">
    <text evidence="2 10">Belongs to the ROT1 family.</text>
</comment>
<dbReference type="Proteomes" id="UP000223968">
    <property type="component" value="Unassembled WGS sequence"/>
</dbReference>
<evidence type="ECO:0000256" key="1">
    <source>
        <dbReference type="ARBA" id="ARBA00004115"/>
    </source>
</evidence>
<evidence type="ECO:0000313" key="14">
    <source>
        <dbReference type="EMBL" id="PGG99180.1"/>
    </source>
</evidence>
<evidence type="ECO:0000256" key="4">
    <source>
        <dbReference type="ARBA" id="ARBA00022692"/>
    </source>
</evidence>
<evidence type="ECO:0000256" key="5">
    <source>
        <dbReference type="ARBA" id="ARBA00022729"/>
    </source>
</evidence>
<organism evidence="14 15">
    <name type="scientific">Helicocarpus griseus UAMH5409</name>
    <dbReference type="NCBI Taxonomy" id="1447875"/>
    <lineage>
        <taxon>Eukaryota</taxon>
        <taxon>Fungi</taxon>
        <taxon>Dikarya</taxon>
        <taxon>Ascomycota</taxon>
        <taxon>Pezizomycotina</taxon>
        <taxon>Eurotiomycetes</taxon>
        <taxon>Eurotiomycetidae</taxon>
        <taxon>Onygenales</taxon>
        <taxon>Ajellomycetaceae</taxon>
        <taxon>Helicocarpus</taxon>
    </lineage>
</organism>
<dbReference type="GO" id="GO:0006458">
    <property type="term" value="P:'de novo' protein folding"/>
    <property type="evidence" value="ECO:0007669"/>
    <property type="project" value="InterPro"/>
</dbReference>
<dbReference type="STRING" id="1447875.A0A2B7WRR0"/>
<dbReference type="PANTHER" id="PTHR28090">
    <property type="entry name" value="PROTEIN ROT1"/>
    <property type="match status" value="1"/>
</dbReference>
<dbReference type="InterPro" id="IPR019623">
    <property type="entry name" value="Rot1"/>
</dbReference>
<evidence type="ECO:0000256" key="6">
    <source>
        <dbReference type="ARBA" id="ARBA00022824"/>
    </source>
</evidence>
<sequence>MLAAFSLLLFLFFAQLTSLVTALSAPRLTGTWTTKSKKVLTGPGFYDPIKDRLKEPSHTGISYSFTDDGFYEEAHFRAVANPTRPDCTKGIMQFQHGTFKLEANGSLILTPFAADGRQLVSNPCAGKNAAYYRYVQPEVFERYEVLTDPFHNVQRLNLYKFDGSPMQPMYLAFKPPQMLPTRTLNPTDQLGNAAAPGRSKRRAKRSDGTDAEEEDLETLNRNAFVKRRADQYESTAMNRLWWLGVIMTSVGGVALIYK</sequence>
<evidence type="ECO:0000256" key="9">
    <source>
        <dbReference type="ARBA" id="ARBA00024969"/>
    </source>
</evidence>
<evidence type="ECO:0000256" key="8">
    <source>
        <dbReference type="ARBA" id="ARBA00023136"/>
    </source>
</evidence>
<evidence type="ECO:0000256" key="11">
    <source>
        <dbReference type="SAM" id="MobiDB-lite"/>
    </source>
</evidence>
<dbReference type="GO" id="GO:0005789">
    <property type="term" value="C:endoplasmic reticulum membrane"/>
    <property type="evidence" value="ECO:0007669"/>
    <property type="project" value="UniProtKB-SubCell"/>
</dbReference>
<evidence type="ECO:0000256" key="13">
    <source>
        <dbReference type="SAM" id="SignalP"/>
    </source>
</evidence>
<keyword evidence="6 10" id="KW-0256">Endoplasmic reticulum</keyword>
<dbReference type="EMBL" id="PDNB01000212">
    <property type="protein sequence ID" value="PGG99180.1"/>
    <property type="molecule type" value="Genomic_DNA"/>
</dbReference>